<dbReference type="Proteomes" id="UP001328107">
    <property type="component" value="Unassembled WGS sequence"/>
</dbReference>
<name>A0AAN4Z7J8_9BILA</name>
<evidence type="ECO:0000313" key="3">
    <source>
        <dbReference type="Proteomes" id="UP001328107"/>
    </source>
</evidence>
<sequence length="176" mass="20512">LLLLPLFLILSMVRCNIIEESNEYQSLVDPYEFTSPYELIDLGINELCDSYPSLSTSSEEELITFKKEFMGFLAEKPEVQDEVLTGFPSNYRVLWGKLKELRRICNEEFEGLTDEEKQFIESPTGLILHKLGVQSALKVIAKRKSDFQRRKLTKQQIKQEVADRQLAIFHLWYGEN</sequence>
<gene>
    <name evidence="2" type="ORF">PMAYCL1PPCAC_06068</name>
</gene>
<evidence type="ECO:0000256" key="1">
    <source>
        <dbReference type="SAM" id="SignalP"/>
    </source>
</evidence>
<organism evidence="2 3">
    <name type="scientific">Pristionchus mayeri</name>
    <dbReference type="NCBI Taxonomy" id="1317129"/>
    <lineage>
        <taxon>Eukaryota</taxon>
        <taxon>Metazoa</taxon>
        <taxon>Ecdysozoa</taxon>
        <taxon>Nematoda</taxon>
        <taxon>Chromadorea</taxon>
        <taxon>Rhabditida</taxon>
        <taxon>Rhabditina</taxon>
        <taxon>Diplogasteromorpha</taxon>
        <taxon>Diplogasteroidea</taxon>
        <taxon>Neodiplogasteridae</taxon>
        <taxon>Pristionchus</taxon>
    </lineage>
</organism>
<dbReference type="AlphaFoldDB" id="A0AAN4Z7J8"/>
<evidence type="ECO:0000313" key="2">
    <source>
        <dbReference type="EMBL" id="GMR35873.1"/>
    </source>
</evidence>
<comment type="caution">
    <text evidence="2">The sequence shown here is derived from an EMBL/GenBank/DDBJ whole genome shotgun (WGS) entry which is preliminary data.</text>
</comment>
<keyword evidence="3" id="KW-1185">Reference proteome</keyword>
<keyword evidence="1" id="KW-0732">Signal</keyword>
<feature type="signal peptide" evidence="1">
    <location>
        <begin position="1"/>
        <end position="15"/>
    </location>
</feature>
<reference evidence="3" key="1">
    <citation type="submission" date="2022-10" db="EMBL/GenBank/DDBJ databases">
        <title>Genome assembly of Pristionchus species.</title>
        <authorList>
            <person name="Yoshida K."/>
            <person name="Sommer R.J."/>
        </authorList>
    </citation>
    <scope>NUCLEOTIDE SEQUENCE [LARGE SCALE GENOMIC DNA]</scope>
    <source>
        <strain evidence="3">RS5460</strain>
    </source>
</reference>
<feature type="chain" id="PRO_5042817571" evidence="1">
    <location>
        <begin position="16"/>
        <end position="176"/>
    </location>
</feature>
<feature type="non-terminal residue" evidence="2">
    <location>
        <position position="1"/>
    </location>
</feature>
<proteinExistence type="predicted"/>
<protein>
    <submittedName>
        <fullName evidence="2">Uncharacterized protein</fullName>
    </submittedName>
</protein>
<dbReference type="EMBL" id="BTRK01000002">
    <property type="protein sequence ID" value="GMR35873.1"/>
    <property type="molecule type" value="Genomic_DNA"/>
</dbReference>
<accession>A0AAN4Z7J8</accession>
<feature type="non-terminal residue" evidence="2">
    <location>
        <position position="176"/>
    </location>
</feature>